<keyword evidence="3" id="KW-0012">Acyltransferase</keyword>
<dbReference type="EMBL" id="FXAO01000003">
    <property type="protein sequence ID" value="SMG27330.1"/>
    <property type="molecule type" value="Genomic_DNA"/>
</dbReference>
<dbReference type="Proteomes" id="UP000193420">
    <property type="component" value="Unassembled WGS sequence"/>
</dbReference>
<sequence>MIKSKKEYLYYLEVDRVAKSLPYKINLAQRVKNILFPDYIWEFQKTLRKLEYFINCKKGIPALLNRYFITKKFRKLSFKLGFTIPPNVFGPGLSIAHYGTIIINGKTKIGANCRLHACVNIGTKAGYSGKAPTIGDNCYIGPGAKIYGDINIANGTAIGANSVVTKSFIEQNIAIAGVPGKKIAEVDTLDFLIPATQIVEKGLHKKSDLSGIPATELKKILKDNGLLDK</sequence>
<dbReference type="InterPro" id="IPR011004">
    <property type="entry name" value="Trimer_LpxA-like_sf"/>
</dbReference>
<dbReference type="Gene3D" id="2.160.10.10">
    <property type="entry name" value="Hexapeptide repeat proteins"/>
    <property type="match status" value="1"/>
</dbReference>
<keyword evidence="5" id="KW-1185">Reference proteome</keyword>
<dbReference type="OrthoDB" id="9814490at2"/>
<dbReference type="STRING" id="188872.SAMN03080602_01841"/>
<reference evidence="5" key="1">
    <citation type="submission" date="2017-04" db="EMBL/GenBank/DDBJ databases">
        <authorList>
            <person name="Varghese N."/>
            <person name="Submissions S."/>
        </authorList>
    </citation>
    <scope>NUCLEOTIDE SEQUENCE [LARGE SCALE GENOMIC DNA]</scope>
    <source>
        <strain evidence="5">DSM 19835</strain>
    </source>
</reference>
<dbReference type="RefSeq" id="WP_085498262.1">
    <property type="nucleotide sequence ID" value="NZ_FXAO01000003.1"/>
</dbReference>
<evidence type="ECO:0000256" key="3">
    <source>
        <dbReference type="ARBA" id="ARBA00023315"/>
    </source>
</evidence>
<dbReference type="CDD" id="cd03354">
    <property type="entry name" value="LbH_SAT"/>
    <property type="match status" value="1"/>
</dbReference>
<gene>
    <name evidence="4" type="ORF">SAMN03080602_01841</name>
</gene>
<dbReference type="SUPFAM" id="SSF51161">
    <property type="entry name" value="Trimeric LpxA-like enzymes"/>
    <property type="match status" value="1"/>
</dbReference>
<evidence type="ECO:0000256" key="1">
    <source>
        <dbReference type="ARBA" id="ARBA00007274"/>
    </source>
</evidence>
<dbReference type="GO" id="GO:0016746">
    <property type="term" value="F:acyltransferase activity"/>
    <property type="evidence" value="ECO:0007669"/>
    <property type="project" value="UniProtKB-KW"/>
</dbReference>
<dbReference type="InterPro" id="IPR001451">
    <property type="entry name" value="Hexapep"/>
</dbReference>
<keyword evidence="2 4" id="KW-0808">Transferase</keyword>
<name>A0A1X7JHW6_9FLAO</name>
<protein>
    <submittedName>
        <fullName evidence="4">Serine O-acetyltransferase</fullName>
    </submittedName>
</protein>
<evidence type="ECO:0000313" key="5">
    <source>
        <dbReference type="Proteomes" id="UP000193420"/>
    </source>
</evidence>
<comment type="similarity">
    <text evidence="1">Belongs to the transferase hexapeptide repeat family.</text>
</comment>
<dbReference type="Pfam" id="PF00132">
    <property type="entry name" value="Hexapep"/>
    <property type="match status" value="1"/>
</dbReference>
<evidence type="ECO:0000256" key="2">
    <source>
        <dbReference type="ARBA" id="ARBA00022679"/>
    </source>
</evidence>
<evidence type="ECO:0000313" key="4">
    <source>
        <dbReference type="EMBL" id="SMG27330.1"/>
    </source>
</evidence>
<dbReference type="AlphaFoldDB" id="A0A1X7JHW6"/>
<organism evidence="4 5">
    <name type="scientific">Arenibacter troitsensis</name>
    <dbReference type="NCBI Taxonomy" id="188872"/>
    <lineage>
        <taxon>Bacteria</taxon>
        <taxon>Pseudomonadati</taxon>
        <taxon>Bacteroidota</taxon>
        <taxon>Flavobacteriia</taxon>
        <taxon>Flavobacteriales</taxon>
        <taxon>Flavobacteriaceae</taxon>
        <taxon>Arenibacter</taxon>
    </lineage>
</organism>
<proteinExistence type="inferred from homology"/>
<dbReference type="InterPro" id="IPR045304">
    <property type="entry name" value="LbH_SAT"/>
</dbReference>
<accession>A0A1X7JHW6</accession>
<dbReference type="PANTHER" id="PTHR42811">
    <property type="entry name" value="SERINE ACETYLTRANSFERASE"/>
    <property type="match status" value="1"/>
</dbReference>